<evidence type="ECO:0000256" key="3">
    <source>
        <dbReference type="ARBA" id="ARBA00022853"/>
    </source>
</evidence>
<evidence type="ECO:0000313" key="9">
    <source>
        <dbReference type="EMBL" id="KAB0791412.1"/>
    </source>
</evidence>
<protein>
    <recommendedName>
        <fullName evidence="7">Protein dpy-30 homolog</fullName>
    </recommendedName>
</protein>
<organism evidence="9 10">
    <name type="scientific">Photinus pyralis</name>
    <name type="common">Common eastern firefly</name>
    <name type="synonym">Lampyris pyralis</name>
    <dbReference type="NCBI Taxonomy" id="7054"/>
    <lineage>
        <taxon>Eukaryota</taxon>
        <taxon>Metazoa</taxon>
        <taxon>Ecdysozoa</taxon>
        <taxon>Arthropoda</taxon>
        <taxon>Hexapoda</taxon>
        <taxon>Insecta</taxon>
        <taxon>Pterygota</taxon>
        <taxon>Neoptera</taxon>
        <taxon>Endopterygota</taxon>
        <taxon>Coleoptera</taxon>
        <taxon>Polyphaga</taxon>
        <taxon>Elateriformia</taxon>
        <taxon>Elateroidea</taxon>
        <taxon>Lampyridae</taxon>
        <taxon>Lampyrinae</taxon>
        <taxon>Photinus</taxon>
    </lineage>
</organism>
<evidence type="ECO:0000256" key="6">
    <source>
        <dbReference type="ARBA" id="ARBA00023242"/>
    </source>
</evidence>
<dbReference type="InterPro" id="IPR007858">
    <property type="entry name" value="Dpy-30_motif"/>
</dbReference>
<comment type="similarity">
    <text evidence="2">Belongs to the dpy-30 family.</text>
</comment>
<dbReference type="PANTHER" id="PTHR23356">
    <property type="entry name" value="DPY30-RELATED"/>
    <property type="match status" value="1"/>
</dbReference>
<dbReference type="PANTHER" id="PTHR23356:SF16">
    <property type="entry name" value="DPY30 DOMAIN CONTAINING 2"/>
    <property type="match status" value="1"/>
</dbReference>
<dbReference type="Proteomes" id="UP000327044">
    <property type="component" value="Unassembled WGS sequence"/>
</dbReference>
<dbReference type="EMBL" id="VVIM01000011">
    <property type="protein sequence ID" value="KAB0791412.1"/>
    <property type="molecule type" value="Genomic_DNA"/>
</dbReference>
<keyword evidence="5" id="KW-0804">Transcription</keyword>
<proteinExistence type="inferred from homology"/>
<sequence length="87" mass="9505">MDNLEEQPKKHRVDLSSLPTRQYLDQTVVPILLQGLSHVAKERPADPVSALGNFLLKHKAPAAAANNSNHSDLSDGDKKKLPTLNLS</sequence>
<keyword evidence="3" id="KW-0156">Chromatin regulator</keyword>
<dbReference type="FunCoup" id="A0A5N4A271">
    <property type="interactions" value="131"/>
</dbReference>
<dbReference type="GO" id="GO:0006325">
    <property type="term" value="P:chromatin organization"/>
    <property type="evidence" value="ECO:0007669"/>
    <property type="project" value="UniProtKB-KW"/>
</dbReference>
<evidence type="ECO:0000313" key="10">
    <source>
        <dbReference type="Proteomes" id="UP000327044"/>
    </source>
</evidence>
<feature type="compositionally biased region" description="Low complexity" evidence="8">
    <location>
        <begin position="61"/>
        <end position="71"/>
    </location>
</feature>
<evidence type="ECO:0000256" key="2">
    <source>
        <dbReference type="ARBA" id="ARBA00010849"/>
    </source>
</evidence>
<dbReference type="InParanoid" id="A0A5N4A271"/>
<evidence type="ECO:0000256" key="5">
    <source>
        <dbReference type="ARBA" id="ARBA00023163"/>
    </source>
</evidence>
<accession>A0A5N4A271</accession>
<reference evidence="9 10" key="1">
    <citation type="journal article" date="2018" name="Elife">
        <title>Firefly genomes illuminate parallel origins of bioluminescence in beetles.</title>
        <authorList>
            <person name="Fallon T.R."/>
            <person name="Lower S.E."/>
            <person name="Chang C.H."/>
            <person name="Bessho-Uehara M."/>
            <person name="Martin G.J."/>
            <person name="Bewick A.J."/>
            <person name="Behringer M."/>
            <person name="Debat H.J."/>
            <person name="Wong I."/>
            <person name="Day J.C."/>
            <person name="Suvorov A."/>
            <person name="Silva C.J."/>
            <person name="Stanger-Hall K.F."/>
            <person name="Hall D.W."/>
            <person name="Schmitz R.J."/>
            <person name="Nelson D.R."/>
            <person name="Lewis S.M."/>
            <person name="Shigenobu S."/>
            <person name="Bybee S.M."/>
            <person name="Larracuente A.M."/>
            <person name="Oba Y."/>
            <person name="Weng J.K."/>
        </authorList>
    </citation>
    <scope>NUCLEOTIDE SEQUENCE [LARGE SCALE GENOMIC DNA]</scope>
    <source>
        <strain evidence="9">1611_PpyrPB1</strain>
        <tissue evidence="9">Whole body</tissue>
    </source>
</reference>
<evidence type="ECO:0000256" key="4">
    <source>
        <dbReference type="ARBA" id="ARBA00023015"/>
    </source>
</evidence>
<dbReference type="CDD" id="cd22965">
    <property type="entry name" value="DD_DPY30_SDC1"/>
    <property type="match status" value="1"/>
</dbReference>
<name>A0A5N4A271_PHOPY</name>
<evidence type="ECO:0000256" key="7">
    <source>
        <dbReference type="ARBA" id="ARBA00044172"/>
    </source>
</evidence>
<comment type="caution">
    <text evidence="9">The sequence shown here is derived from an EMBL/GenBank/DDBJ whole genome shotgun (WGS) entry which is preliminary data.</text>
</comment>
<dbReference type="GO" id="GO:0048188">
    <property type="term" value="C:Set1C/COMPASS complex"/>
    <property type="evidence" value="ECO:0007669"/>
    <property type="project" value="InterPro"/>
</dbReference>
<gene>
    <name evidence="9" type="ORF">PPYR_03212</name>
</gene>
<comment type="subcellular location">
    <subcellularLocation>
        <location evidence="1">Nucleus</location>
    </subcellularLocation>
</comment>
<keyword evidence="4" id="KW-0805">Transcription regulation</keyword>
<dbReference type="InterPro" id="IPR049629">
    <property type="entry name" value="DPY30_SDC1_DD"/>
</dbReference>
<dbReference type="Pfam" id="PF05186">
    <property type="entry name" value="Dpy-30"/>
    <property type="match status" value="1"/>
</dbReference>
<dbReference type="Gene3D" id="1.20.890.10">
    <property type="entry name" value="cAMP-dependent protein kinase regulatory subunit, dimerization-anchoring domain"/>
    <property type="match status" value="1"/>
</dbReference>
<dbReference type="AlphaFoldDB" id="A0A5N4A271"/>
<dbReference type="InterPro" id="IPR037856">
    <property type="entry name" value="Sdc1/DPY30"/>
</dbReference>
<keyword evidence="6" id="KW-0539">Nucleus</keyword>
<keyword evidence="10" id="KW-1185">Reference proteome</keyword>
<feature type="region of interest" description="Disordered" evidence="8">
    <location>
        <begin position="61"/>
        <end position="87"/>
    </location>
</feature>
<evidence type="ECO:0000256" key="8">
    <source>
        <dbReference type="SAM" id="MobiDB-lite"/>
    </source>
</evidence>
<evidence type="ECO:0000256" key="1">
    <source>
        <dbReference type="ARBA" id="ARBA00004123"/>
    </source>
</evidence>